<dbReference type="RefSeq" id="WP_219352628.1">
    <property type="nucleotide sequence ID" value="NZ_CP080034.1"/>
</dbReference>
<organism evidence="1 2">
    <name type="scientific">Brevundimonas nasdae</name>
    <dbReference type="NCBI Taxonomy" id="172043"/>
    <lineage>
        <taxon>Bacteria</taxon>
        <taxon>Pseudomonadati</taxon>
        <taxon>Pseudomonadota</taxon>
        <taxon>Alphaproteobacteria</taxon>
        <taxon>Caulobacterales</taxon>
        <taxon>Caulobacteraceae</taxon>
        <taxon>Brevundimonas</taxon>
    </lineage>
</organism>
<dbReference type="EMBL" id="CP080034">
    <property type="protein sequence ID" value="QYC09698.1"/>
    <property type="molecule type" value="Genomic_DNA"/>
</dbReference>
<reference evidence="1 2" key="1">
    <citation type="submission" date="2021-07" db="EMBL/GenBank/DDBJ databases">
        <title>Isolation and characterization of bacteria from a gold mining with a capacity of golden bioaccumulation.</title>
        <authorList>
            <person name="Yang X.J."/>
        </authorList>
    </citation>
    <scope>NUCLEOTIDE SEQUENCE [LARGE SCALE GENOMIC DNA]</scope>
    <source>
        <strain evidence="1 2">Au29</strain>
    </source>
</reference>
<protein>
    <submittedName>
        <fullName evidence="1">Uncharacterized protein</fullName>
    </submittedName>
</protein>
<dbReference type="GeneID" id="94376410"/>
<name>A0ABX8TEU5_9CAUL</name>
<sequence length="69" mass="8052">MQTVSIQTANRHQVIVEQMIDQAQQLAAGWEKLSRKQKLQAWADWTATRPSERVFHQFHRVLSAIESVH</sequence>
<evidence type="ECO:0000313" key="2">
    <source>
        <dbReference type="Proteomes" id="UP000824334"/>
    </source>
</evidence>
<proteinExistence type="predicted"/>
<accession>A0ABX8TEU5</accession>
<gene>
    <name evidence="1" type="ORF">KWG56_14070</name>
</gene>
<dbReference type="Proteomes" id="UP000824334">
    <property type="component" value="Chromosome"/>
</dbReference>
<keyword evidence="2" id="KW-1185">Reference proteome</keyword>
<evidence type="ECO:0000313" key="1">
    <source>
        <dbReference type="EMBL" id="QYC09698.1"/>
    </source>
</evidence>